<evidence type="ECO:0000256" key="1">
    <source>
        <dbReference type="ARBA" id="ARBA00010617"/>
    </source>
</evidence>
<evidence type="ECO:0000256" key="3">
    <source>
        <dbReference type="ARBA" id="ARBA00022723"/>
    </source>
</evidence>
<keyword evidence="4" id="KW-0560">Oxidoreductase</keyword>
<accession>A0A6J6VJW3</accession>
<keyword evidence="5" id="KW-0408">Iron</keyword>
<dbReference type="PROSITE" id="PS00086">
    <property type="entry name" value="CYTOCHROME_P450"/>
    <property type="match status" value="1"/>
</dbReference>
<keyword evidence="2" id="KW-0349">Heme</keyword>
<dbReference type="InterPro" id="IPR036396">
    <property type="entry name" value="Cyt_P450_sf"/>
</dbReference>
<dbReference type="PANTHER" id="PTHR46696">
    <property type="entry name" value="P450, PUTATIVE (EUROFUNG)-RELATED"/>
    <property type="match status" value="1"/>
</dbReference>
<reference evidence="7" key="1">
    <citation type="submission" date="2020-05" db="EMBL/GenBank/DDBJ databases">
        <authorList>
            <person name="Chiriac C."/>
            <person name="Salcher M."/>
            <person name="Ghai R."/>
            <person name="Kavagutti S V."/>
        </authorList>
    </citation>
    <scope>NUCLEOTIDE SEQUENCE</scope>
</reference>
<dbReference type="CDD" id="cd20625">
    <property type="entry name" value="CYP164-like"/>
    <property type="match status" value="1"/>
</dbReference>
<dbReference type="InterPro" id="IPR002397">
    <property type="entry name" value="Cyt_P450_B"/>
</dbReference>
<dbReference type="GO" id="GO:0005506">
    <property type="term" value="F:iron ion binding"/>
    <property type="evidence" value="ECO:0007669"/>
    <property type="project" value="InterPro"/>
</dbReference>
<dbReference type="EMBL" id="CAEZYR010000183">
    <property type="protein sequence ID" value="CAB4771168.1"/>
    <property type="molecule type" value="Genomic_DNA"/>
</dbReference>
<organism evidence="7">
    <name type="scientific">freshwater metagenome</name>
    <dbReference type="NCBI Taxonomy" id="449393"/>
    <lineage>
        <taxon>unclassified sequences</taxon>
        <taxon>metagenomes</taxon>
        <taxon>ecological metagenomes</taxon>
    </lineage>
</organism>
<keyword evidence="3" id="KW-0479">Metal-binding</keyword>
<dbReference type="PRINTS" id="PR00359">
    <property type="entry name" value="BP450"/>
</dbReference>
<dbReference type="GO" id="GO:0020037">
    <property type="term" value="F:heme binding"/>
    <property type="evidence" value="ECO:0007669"/>
    <property type="project" value="InterPro"/>
</dbReference>
<evidence type="ECO:0000256" key="2">
    <source>
        <dbReference type="ARBA" id="ARBA00022617"/>
    </source>
</evidence>
<dbReference type="Gene3D" id="1.10.630.10">
    <property type="entry name" value="Cytochrome P450"/>
    <property type="match status" value="1"/>
</dbReference>
<comment type="similarity">
    <text evidence="1">Belongs to the cytochrome P450 family.</text>
</comment>
<name>A0A6J6VJW3_9ZZZZ</name>
<evidence type="ECO:0000256" key="5">
    <source>
        <dbReference type="ARBA" id="ARBA00023004"/>
    </source>
</evidence>
<dbReference type="SUPFAM" id="SSF48264">
    <property type="entry name" value="Cytochrome P450"/>
    <property type="match status" value="1"/>
</dbReference>
<dbReference type="InterPro" id="IPR017972">
    <property type="entry name" value="Cyt_P450_CS"/>
</dbReference>
<protein>
    <submittedName>
        <fullName evidence="7">Unannotated protein</fullName>
    </submittedName>
</protein>
<dbReference type="InterPro" id="IPR001128">
    <property type="entry name" value="Cyt_P450"/>
</dbReference>
<gene>
    <name evidence="7" type="ORF">UFOPK2754_03100</name>
</gene>
<evidence type="ECO:0000256" key="4">
    <source>
        <dbReference type="ARBA" id="ARBA00023002"/>
    </source>
</evidence>
<dbReference type="Pfam" id="PF00067">
    <property type="entry name" value="p450"/>
    <property type="match status" value="1"/>
</dbReference>
<dbReference type="GO" id="GO:0016705">
    <property type="term" value="F:oxidoreductase activity, acting on paired donors, with incorporation or reduction of molecular oxygen"/>
    <property type="evidence" value="ECO:0007669"/>
    <property type="project" value="InterPro"/>
</dbReference>
<proteinExistence type="inferred from homology"/>
<evidence type="ECO:0000313" key="7">
    <source>
        <dbReference type="EMBL" id="CAB4771168.1"/>
    </source>
</evidence>
<sequence length="487" mass="52917">MAPTASRASGTWGVHRVPHVGESGPKLAPDLAICAMDGAGEMYGVVCEGLAGRRCELAGEGSVPGIGRSEVDAGAYDCAVAAIGGSTMALSALPVIDLSADTWWRDPGDTTAPMHAAGAVAAFVPGFETVSFLRYEDCLAGLNDPNLAAMGSRYFRMQGWTSGEFIDWIDRNVVMMNPPDHTRLRRLVARAFTPRAVSDMRVVAARISNELCDEVAANGGHVEFVHDWARVLPLRVICEMIGIPQVDVDLMGEWAYALSVASGVPTQDARDAGDAAMRGFNEYVSAMIAERRARPTGDLLTGLVAAEEDGDRLSALELQAMVVQLIFAGHETTQNLLGNGLYRLLENPVQIDALRTDRARVPGAIEEMLRRDPPILFTSRIAREATEIAGIPVEADQLIMLNLTAANHDPLRFADPLRFDIDRRDNRHLSFGHGVHFCLGANLARLEAEVAFNTLLDRFSSIEETTPSQWAAFTPLRGRERLDIQMR</sequence>
<evidence type="ECO:0000256" key="6">
    <source>
        <dbReference type="ARBA" id="ARBA00023033"/>
    </source>
</evidence>
<dbReference type="PANTHER" id="PTHR46696:SF1">
    <property type="entry name" value="CYTOCHROME P450 YJIB-RELATED"/>
    <property type="match status" value="1"/>
</dbReference>
<dbReference type="GO" id="GO:0004497">
    <property type="term" value="F:monooxygenase activity"/>
    <property type="evidence" value="ECO:0007669"/>
    <property type="project" value="UniProtKB-KW"/>
</dbReference>
<keyword evidence="6" id="KW-0503">Monooxygenase</keyword>
<dbReference type="PRINTS" id="PR00385">
    <property type="entry name" value="P450"/>
</dbReference>
<dbReference type="AlphaFoldDB" id="A0A6J6VJW3"/>
<dbReference type="FunFam" id="1.10.630.10:FF:000018">
    <property type="entry name" value="Cytochrome P450 monooxygenase"/>
    <property type="match status" value="1"/>
</dbReference>